<dbReference type="PANTHER" id="PTHR24148:SF64">
    <property type="entry name" value="HETEROKARYON INCOMPATIBILITY DOMAIN-CONTAINING PROTEIN"/>
    <property type="match status" value="1"/>
</dbReference>
<evidence type="ECO:0000256" key="1">
    <source>
        <dbReference type="SAM" id="MobiDB-lite"/>
    </source>
</evidence>
<dbReference type="Proteomes" id="UP000799772">
    <property type="component" value="Unassembled WGS sequence"/>
</dbReference>
<dbReference type="OrthoDB" id="3477286at2759"/>
<keyword evidence="2" id="KW-1133">Transmembrane helix</keyword>
<evidence type="ECO:0000256" key="2">
    <source>
        <dbReference type="SAM" id="Phobius"/>
    </source>
</evidence>
<feature type="transmembrane region" description="Helical" evidence="2">
    <location>
        <begin position="1352"/>
        <end position="1373"/>
    </location>
</feature>
<dbReference type="EMBL" id="ML978134">
    <property type="protein sequence ID" value="KAF2094529.1"/>
    <property type="molecule type" value="Genomic_DNA"/>
</dbReference>
<accession>A0A9P4I625</accession>
<dbReference type="PROSITE" id="PS50096">
    <property type="entry name" value="IQ"/>
    <property type="match status" value="1"/>
</dbReference>
<dbReference type="PANTHER" id="PTHR24148">
    <property type="entry name" value="ANKYRIN REPEAT DOMAIN-CONTAINING PROTEIN 39 HOMOLOG-RELATED"/>
    <property type="match status" value="1"/>
</dbReference>
<evidence type="ECO:0000313" key="5">
    <source>
        <dbReference type="Proteomes" id="UP000799772"/>
    </source>
</evidence>
<sequence>MLNKLTFFHFYLWPNSSTRWPNPEQSTGTWLGEVGKCSCWELVSLARQRYSYLQIKIDNVLKASNLPPELAFNGFMIGESREKSEPTVLFFGADKSSRNRARLLVEKSGHLQEQDFIGFRTAATAHDPGLKRLVAMKGGGNMEGHLKLSSEEVTFWRHRSTGNYVIVNSDPNIRAIATISGNLHINDRLYLFTSAHVLTGSLPFPEWGPRSGDSEPLEFEELHDEGVGDPEVHGSLDNFESSEEGLAAITSLGSLSSHQSSVNDSSSDLVSAAEPQQNSQPSSTEQLAHRSSDNAHLPTYQSQDLAQVQHEFLLKQSIKGADFDQVTWPSGDVMVLLGSDKLDYALIYVPEALSFGDLTRRVFGTQWHHPEDQNSPPPAVDVIAQTSSPPSVPGRLLGTAMSMMVGGGLGVRHIWAFKQLSTIPGPKNIVEIPREAEIRQGDSGAWVIDIQSKKLYGHIVAGDPASGMAYVIPSCDVFAEINLRFGEPIISYEKRSSAQSRSINEISSGFGPRNRDVSKRAPRRMIKKDVSSTATLASDAVKQGGGNYLSAVRNYLSAVRTEERVENPVAGIGPEESLPNFVNHGKLSNKDSIRLLRLEPASSKDVEVEIAVLEIEFQRHAPGNTVDDRNRLDRWNLEVSYEAISWVWGDAMHRSSIRVRNTGPEKGDGLLEVPAAAVDALRAMRHETTARFLWMDVICIDQTNAFEKAQQVTLIPDIFRHASRVCVWLGDGSAIDGGPQLALDFMKNDVLSILRFDDLVKDENIWLKREALRSLLSLPWFSRRWIVQEITHAQDAVLYCGDQTITWREFSYALSRFATFEAKLRNVIDTVTDDSVYNHLLESFDQVPELNATRLVDVVTNSVQKSGDSLGNPLMSLEYLVSALPYSQASIPHDCIYALLSIARDVIPRTTQHRLGDFPISPRRPLRQASTGRSNLNPEVFYVDYGQPYSLTFKDFVEFAVRKAQPQNALNILCRPWAPSVSQLSRMGMGVQIMYTNPRKQERREELKHLPSWISTTKDAPFEIWDSKMVRANADPLVGLPDHSNYAANGQQPMNAAKVSFKTREEHYSMFIEGFVLDQVSVVGEIAREGNIPETWLKLGGWTALEEDPPDALWRTVIADRGPHGDRPSLYYRVALKEAVQKGLHGRVVPTKTLIHKQRGSFLVEYLRRVQEVIWNRSMLLTESGRLGLAREDTKPGHLICILYGCTVPVVLERYVKSDKDLAKEKEEDRDSERTDAAIIIQRYYRAMRARRRRIDRLRAVFATTIRAVRPQASDKRLFDLRYPYATFEATRDSVRAYLTFVSATTKLIVRRARHWLRILDEVTKLYKNFAATILSLLIWFYLFVYNGSSHALVRAVALVLFLIICRLAWAGWSFIGIEEEKDDNAAKQGDDETRYYYKVIGECYVHGMMDGEAIAFQNRHQGDQNGEHKVQIFELR</sequence>
<organism evidence="4 5">
    <name type="scientific">Rhizodiscina lignyota</name>
    <dbReference type="NCBI Taxonomy" id="1504668"/>
    <lineage>
        <taxon>Eukaryota</taxon>
        <taxon>Fungi</taxon>
        <taxon>Dikarya</taxon>
        <taxon>Ascomycota</taxon>
        <taxon>Pezizomycotina</taxon>
        <taxon>Dothideomycetes</taxon>
        <taxon>Pleosporomycetidae</taxon>
        <taxon>Aulographales</taxon>
        <taxon>Rhizodiscinaceae</taxon>
        <taxon>Rhizodiscina</taxon>
    </lineage>
</organism>
<feature type="compositionally biased region" description="Polar residues" evidence="1">
    <location>
        <begin position="274"/>
        <end position="286"/>
    </location>
</feature>
<dbReference type="InterPro" id="IPR052895">
    <property type="entry name" value="HetReg/Transcr_Mod"/>
</dbReference>
<reference evidence="4" key="1">
    <citation type="journal article" date="2020" name="Stud. Mycol.">
        <title>101 Dothideomycetes genomes: a test case for predicting lifestyles and emergence of pathogens.</title>
        <authorList>
            <person name="Haridas S."/>
            <person name="Albert R."/>
            <person name="Binder M."/>
            <person name="Bloem J."/>
            <person name="Labutti K."/>
            <person name="Salamov A."/>
            <person name="Andreopoulos B."/>
            <person name="Baker S."/>
            <person name="Barry K."/>
            <person name="Bills G."/>
            <person name="Bluhm B."/>
            <person name="Cannon C."/>
            <person name="Castanera R."/>
            <person name="Culley D."/>
            <person name="Daum C."/>
            <person name="Ezra D."/>
            <person name="Gonzalez J."/>
            <person name="Henrissat B."/>
            <person name="Kuo A."/>
            <person name="Liang C."/>
            <person name="Lipzen A."/>
            <person name="Lutzoni F."/>
            <person name="Magnuson J."/>
            <person name="Mondo S."/>
            <person name="Nolan M."/>
            <person name="Ohm R."/>
            <person name="Pangilinan J."/>
            <person name="Park H.-J."/>
            <person name="Ramirez L."/>
            <person name="Alfaro M."/>
            <person name="Sun H."/>
            <person name="Tritt A."/>
            <person name="Yoshinaga Y."/>
            <person name="Zwiers L.-H."/>
            <person name="Turgeon B."/>
            <person name="Goodwin S."/>
            <person name="Spatafora J."/>
            <person name="Crous P."/>
            <person name="Grigoriev I."/>
        </authorList>
    </citation>
    <scope>NUCLEOTIDE SEQUENCE</scope>
    <source>
        <strain evidence="4">CBS 133067</strain>
    </source>
</reference>
<keyword evidence="2" id="KW-0472">Membrane</keyword>
<keyword evidence="2" id="KW-0812">Transmembrane</keyword>
<feature type="domain" description="Heterokaryon incompatibility" evidence="3">
    <location>
        <begin position="641"/>
        <end position="789"/>
    </location>
</feature>
<name>A0A9P4I625_9PEZI</name>
<keyword evidence="5" id="KW-1185">Reference proteome</keyword>
<comment type="caution">
    <text evidence="4">The sequence shown here is derived from an EMBL/GenBank/DDBJ whole genome shotgun (WGS) entry which is preliminary data.</text>
</comment>
<gene>
    <name evidence="4" type="ORF">NA57DRAFT_60563</name>
</gene>
<feature type="region of interest" description="Disordered" evidence="1">
    <location>
        <begin position="257"/>
        <end position="292"/>
    </location>
</feature>
<proteinExistence type="predicted"/>
<evidence type="ECO:0000313" key="4">
    <source>
        <dbReference type="EMBL" id="KAF2094529.1"/>
    </source>
</evidence>
<protein>
    <submittedName>
        <fullName evidence="4">HET-domain-containing protein</fullName>
    </submittedName>
</protein>
<feature type="compositionally biased region" description="Low complexity" evidence="1">
    <location>
        <begin position="257"/>
        <end position="271"/>
    </location>
</feature>
<feature type="transmembrane region" description="Helical" evidence="2">
    <location>
        <begin position="1326"/>
        <end position="1345"/>
    </location>
</feature>
<dbReference type="Pfam" id="PF06985">
    <property type="entry name" value="HET"/>
    <property type="match status" value="1"/>
</dbReference>
<evidence type="ECO:0000259" key="3">
    <source>
        <dbReference type="Pfam" id="PF06985"/>
    </source>
</evidence>
<dbReference type="InterPro" id="IPR010730">
    <property type="entry name" value="HET"/>
</dbReference>